<dbReference type="PROSITE" id="PS51898">
    <property type="entry name" value="TYR_RECOMBINASE"/>
    <property type="match status" value="1"/>
</dbReference>
<comment type="similarity">
    <text evidence="2 11">Belongs to the 'phage' integrase family. XerC subfamily.</text>
</comment>
<dbReference type="InterPro" id="IPR023009">
    <property type="entry name" value="Tyrosine_recombinase_XerC/XerD"/>
</dbReference>
<keyword evidence="15" id="KW-1185">Reference proteome</keyword>
<dbReference type="PANTHER" id="PTHR30349:SF81">
    <property type="entry name" value="TYROSINE RECOMBINASE XERC"/>
    <property type="match status" value="1"/>
</dbReference>
<dbReference type="InterPro" id="IPR044068">
    <property type="entry name" value="CB"/>
</dbReference>
<dbReference type="InterPro" id="IPR011931">
    <property type="entry name" value="Recomb_XerC"/>
</dbReference>
<feature type="domain" description="Core-binding (CB)" evidence="13">
    <location>
        <begin position="4"/>
        <end position="90"/>
    </location>
</feature>
<comment type="subunit">
    <text evidence="11">Forms a cyclic heterotetrameric complex composed of two molecules of XerC and two molecules of XerD.</text>
</comment>
<dbReference type="SUPFAM" id="SSF56349">
    <property type="entry name" value="DNA breaking-rejoining enzymes"/>
    <property type="match status" value="1"/>
</dbReference>
<evidence type="ECO:0000259" key="12">
    <source>
        <dbReference type="PROSITE" id="PS51898"/>
    </source>
</evidence>
<keyword evidence="9 11" id="KW-0233">DNA recombination</keyword>
<comment type="function">
    <text evidence="11">Site-specific tyrosine recombinase, which acts by catalyzing the cutting and rejoining of the recombining DNA molecules. The XerC-XerD complex is essential to convert dimers of the bacterial chromosome into monomers to permit their segregation at cell division. It also contributes to the segregational stability of plasmids.</text>
</comment>
<keyword evidence="10 11" id="KW-0131">Cell cycle</keyword>
<keyword evidence="6 11" id="KW-0159">Chromosome partition</keyword>
<dbReference type="EMBL" id="JAXAFO010000039">
    <property type="protein sequence ID" value="MDX6851087.1"/>
    <property type="molecule type" value="Genomic_DNA"/>
</dbReference>
<evidence type="ECO:0000256" key="4">
    <source>
        <dbReference type="ARBA" id="ARBA00022490"/>
    </source>
</evidence>
<keyword evidence="8 11" id="KW-0238">DNA-binding</keyword>
<dbReference type="Proteomes" id="UP001273505">
    <property type="component" value="Unassembled WGS sequence"/>
</dbReference>
<dbReference type="Pfam" id="PF00589">
    <property type="entry name" value="Phage_integrase"/>
    <property type="match status" value="1"/>
</dbReference>
<feature type="active site" evidence="11">
    <location>
        <position position="150"/>
    </location>
</feature>
<evidence type="ECO:0000313" key="14">
    <source>
        <dbReference type="EMBL" id="MDX6851087.1"/>
    </source>
</evidence>
<dbReference type="Gene3D" id="1.10.443.10">
    <property type="entry name" value="Intergrase catalytic core"/>
    <property type="match status" value="1"/>
</dbReference>
<dbReference type="RefSeq" id="WP_302720662.1">
    <property type="nucleotide sequence ID" value="NZ_JAULRU010000154.1"/>
</dbReference>
<dbReference type="Pfam" id="PF02899">
    <property type="entry name" value="Phage_int_SAM_1"/>
    <property type="match status" value="1"/>
</dbReference>
<evidence type="ECO:0000259" key="13">
    <source>
        <dbReference type="PROSITE" id="PS51900"/>
    </source>
</evidence>
<dbReference type="HAMAP" id="MF_01808">
    <property type="entry name" value="Recomb_XerC_XerD"/>
    <property type="match status" value="1"/>
</dbReference>
<name>A0ABU4S3K2_9GAMM</name>
<dbReference type="InterPro" id="IPR013762">
    <property type="entry name" value="Integrase-like_cat_sf"/>
</dbReference>
<comment type="caution">
    <text evidence="14">The sequence shown here is derived from an EMBL/GenBank/DDBJ whole genome shotgun (WGS) entry which is preliminary data.</text>
</comment>
<evidence type="ECO:0000256" key="9">
    <source>
        <dbReference type="ARBA" id="ARBA00023172"/>
    </source>
</evidence>
<proteinExistence type="inferred from homology"/>
<evidence type="ECO:0000256" key="5">
    <source>
        <dbReference type="ARBA" id="ARBA00022618"/>
    </source>
</evidence>
<organism evidence="14 15">
    <name type="scientific">Gilvimarinus gilvus</name>
    <dbReference type="NCBI Taxonomy" id="3058038"/>
    <lineage>
        <taxon>Bacteria</taxon>
        <taxon>Pseudomonadati</taxon>
        <taxon>Pseudomonadota</taxon>
        <taxon>Gammaproteobacteria</taxon>
        <taxon>Cellvibrionales</taxon>
        <taxon>Cellvibrionaceae</taxon>
        <taxon>Gilvimarinus</taxon>
    </lineage>
</organism>
<keyword evidence="7 11" id="KW-0229">DNA integration</keyword>
<feature type="domain" description="Tyr recombinase" evidence="12">
    <location>
        <begin position="111"/>
        <end position="291"/>
    </location>
</feature>
<evidence type="ECO:0000256" key="7">
    <source>
        <dbReference type="ARBA" id="ARBA00022908"/>
    </source>
</evidence>
<keyword evidence="5 11" id="KW-0132">Cell division</keyword>
<dbReference type="NCBIfam" id="NF001399">
    <property type="entry name" value="PRK00283.1"/>
    <property type="match status" value="1"/>
</dbReference>
<dbReference type="InterPro" id="IPR050090">
    <property type="entry name" value="Tyrosine_recombinase_XerCD"/>
</dbReference>
<dbReference type="NCBIfam" id="TIGR02224">
    <property type="entry name" value="recomb_XerC"/>
    <property type="match status" value="1"/>
</dbReference>
<evidence type="ECO:0000256" key="2">
    <source>
        <dbReference type="ARBA" id="ARBA00006657"/>
    </source>
</evidence>
<protein>
    <recommendedName>
        <fullName evidence="3 11">Tyrosine recombinase XerC</fullName>
    </recommendedName>
</protein>
<dbReference type="Gene3D" id="1.10.150.130">
    <property type="match status" value="1"/>
</dbReference>
<feature type="active site" evidence="11">
    <location>
        <position position="243"/>
    </location>
</feature>
<evidence type="ECO:0000256" key="1">
    <source>
        <dbReference type="ARBA" id="ARBA00004496"/>
    </source>
</evidence>
<evidence type="ECO:0000256" key="6">
    <source>
        <dbReference type="ARBA" id="ARBA00022829"/>
    </source>
</evidence>
<dbReference type="InterPro" id="IPR011010">
    <property type="entry name" value="DNA_brk_join_enz"/>
</dbReference>
<dbReference type="PANTHER" id="PTHR30349">
    <property type="entry name" value="PHAGE INTEGRASE-RELATED"/>
    <property type="match status" value="1"/>
</dbReference>
<evidence type="ECO:0000256" key="8">
    <source>
        <dbReference type="ARBA" id="ARBA00023125"/>
    </source>
</evidence>
<dbReference type="CDD" id="cd00798">
    <property type="entry name" value="INT_XerDC_C"/>
    <property type="match status" value="1"/>
</dbReference>
<comment type="subcellular location">
    <subcellularLocation>
        <location evidence="1 11">Cytoplasm</location>
    </subcellularLocation>
</comment>
<reference evidence="14 15" key="1">
    <citation type="submission" date="2023-11" db="EMBL/GenBank/DDBJ databases">
        <title>Gilvimarinus fulvus sp. nov., isolated from the surface of Kelp.</title>
        <authorList>
            <person name="Sun Y.Y."/>
            <person name="Gong Y."/>
            <person name="Du Z.J."/>
        </authorList>
    </citation>
    <scope>NUCLEOTIDE SEQUENCE [LARGE SCALE GENOMIC DNA]</scope>
    <source>
        <strain evidence="14 15">SDUM040013</strain>
    </source>
</reference>
<evidence type="ECO:0000313" key="15">
    <source>
        <dbReference type="Proteomes" id="UP001273505"/>
    </source>
</evidence>
<feature type="active site" evidence="11">
    <location>
        <position position="246"/>
    </location>
</feature>
<evidence type="ECO:0000256" key="11">
    <source>
        <dbReference type="HAMAP-Rule" id="MF_01808"/>
    </source>
</evidence>
<dbReference type="SUPFAM" id="SSF47823">
    <property type="entry name" value="lambda integrase-like, N-terminal domain"/>
    <property type="match status" value="1"/>
</dbReference>
<sequence>MNEQPFDRELQEFFTYLRTERQLSGRTLEAYQRDLAKLQCMARERDIAAVPALATQDLRIMLAELHRSGIGAKSLQRWLSGLRSFFRFCIVRGWLKNNPADGLQSPKVSRTLPKTLDVDQANQFVEVEGNDFISLRDRALVELLYSSGLRLSELVGINLMDLDRTDGTVRVTGKGNKERSLPVGSEALKAIAAYLPERALHANDGEQALFISGRGKRISQRNVQERLRRLSIKQGMSQPVHPHMLRHSFASHMLESSSDLRLVQELLGHANISTTQVYTHLDFQHLANVYDSAHPRAQKRKDEE</sequence>
<feature type="active site" evidence="11">
    <location>
        <position position="269"/>
    </location>
</feature>
<keyword evidence="4 11" id="KW-0963">Cytoplasm</keyword>
<accession>A0ABU4S3K2</accession>
<feature type="active site" description="O-(3'-phospho-DNA)-tyrosine intermediate" evidence="11">
    <location>
        <position position="278"/>
    </location>
</feature>
<dbReference type="InterPro" id="IPR004107">
    <property type="entry name" value="Integrase_SAM-like_N"/>
</dbReference>
<feature type="active site" evidence="11">
    <location>
        <position position="174"/>
    </location>
</feature>
<dbReference type="InterPro" id="IPR010998">
    <property type="entry name" value="Integrase_recombinase_N"/>
</dbReference>
<evidence type="ECO:0000256" key="10">
    <source>
        <dbReference type="ARBA" id="ARBA00023306"/>
    </source>
</evidence>
<dbReference type="InterPro" id="IPR002104">
    <property type="entry name" value="Integrase_catalytic"/>
</dbReference>
<dbReference type="PROSITE" id="PS51900">
    <property type="entry name" value="CB"/>
    <property type="match status" value="1"/>
</dbReference>
<evidence type="ECO:0000256" key="3">
    <source>
        <dbReference type="ARBA" id="ARBA00015804"/>
    </source>
</evidence>
<gene>
    <name evidence="11 14" type="primary">xerC</name>
    <name evidence="14" type="ORF">SCD92_17045</name>
</gene>